<gene>
    <name evidence="2" type="primary">SCPL38</name>
    <name evidence="2" type="ORF">MA16_Dca003427</name>
</gene>
<reference evidence="2 3" key="2">
    <citation type="journal article" date="2017" name="Nature">
        <title>The Apostasia genome and the evolution of orchids.</title>
        <authorList>
            <person name="Zhang G.Q."/>
            <person name="Liu K.W."/>
            <person name="Li Z."/>
            <person name="Lohaus R."/>
            <person name="Hsiao Y.Y."/>
            <person name="Niu S.C."/>
            <person name="Wang J.Y."/>
            <person name="Lin Y.C."/>
            <person name="Xu Q."/>
            <person name="Chen L.J."/>
            <person name="Yoshida K."/>
            <person name="Fujiwara S."/>
            <person name="Wang Z.W."/>
            <person name="Zhang Y.Q."/>
            <person name="Mitsuda N."/>
            <person name="Wang M."/>
            <person name="Liu G.H."/>
            <person name="Pecoraro L."/>
            <person name="Huang H.X."/>
            <person name="Xiao X.J."/>
            <person name="Lin M."/>
            <person name="Wu X.Y."/>
            <person name="Wu W.L."/>
            <person name="Chen Y.Y."/>
            <person name="Chang S.B."/>
            <person name="Sakamoto S."/>
            <person name="Ohme-Takagi M."/>
            <person name="Yagi M."/>
            <person name="Zeng S.J."/>
            <person name="Shen C.Y."/>
            <person name="Yeh C.M."/>
            <person name="Luo Y.B."/>
            <person name="Tsai W.C."/>
            <person name="Van de Peer Y."/>
            <person name="Liu Z.J."/>
        </authorList>
    </citation>
    <scope>NUCLEOTIDE SEQUENCE [LARGE SCALE GENOMIC DNA]</scope>
    <source>
        <tissue evidence="2">The whole plant</tissue>
    </source>
</reference>
<sequence length="69" mass="7751">MNLTISSEWRPWFDNKVEVAGFVESYVGGLTYATVRAAGMKVMIDQPERGFILAKSFITNSSLPFTKFV</sequence>
<keyword evidence="2" id="KW-0645">Protease</keyword>
<dbReference type="AlphaFoldDB" id="A0A2I0XCR0"/>
<dbReference type="GO" id="GO:0006508">
    <property type="term" value="P:proteolysis"/>
    <property type="evidence" value="ECO:0007669"/>
    <property type="project" value="InterPro"/>
</dbReference>
<organism evidence="2 3">
    <name type="scientific">Dendrobium catenatum</name>
    <dbReference type="NCBI Taxonomy" id="906689"/>
    <lineage>
        <taxon>Eukaryota</taxon>
        <taxon>Viridiplantae</taxon>
        <taxon>Streptophyta</taxon>
        <taxon>Embryophyta</taxon>
        <taxon>Tracheophyta</taxon>
        <taxon>Spermatophyta</taxon>
        <taxon>Magnoliopsida</taxon>
        <taxon>Liliopsida</taxon>
        <taxon>Asparagales</taxon>
        <taxon>Orchidaceae</taxon>
        <taxon>Epidendroideae</taxon>
        <taxon>Malaxideae</taxon>
        <taxon>Dendrobiinae</taxon>
        <taxon>Dendrobium</taxon>
    </lineage>
</organism>
<protein>
    <submittedName>
        <fullName evidence="2">Serine carboxypeptidase-like 38</fullName>
    </submittedName>
</protein>
<dbReference type="Pfam" id="PF00450">
    <property type="entry name" value="Peptidase_S10"/>
    <property type="match status" value="1"/>
</dbReference>
<dbReference type="GO" id="GO:0004185">
    <property type="term" value="F:serine-type carboxypeptidase activity"/>
    <property type="evidence" value="ECO:0007669"/>
    <property type="project" value="InterPro"/>
</dbReference>
<comment type="similarity">
    <text evidence="1">Belongs to the peptidase S10 family.</text>
</comment>
<evidence type="ECO:0000313" key="2">
    <source>
        <dbReference type="EMBL" id="PKU85686.1"/>
    </source>
</evidence>
<keyword evidence="2" id="KW-0378">Hydrolase</keyword>
<dbReference type="SUPFAM" id="SSF53474">
    <property type="entry name" value="alpha/beta-Hydrolases"/>
    <property type="match status" value="1"/>
</dbReference>
<keyword evidence="2" id="KW-0121">Carboxypeptidase</keyword>
<dbReference type="Gene3D" id="3.40.50.11320">
    <property type="match status" value="1"/>
</dbReference>
<reference evidence="2 3" key="1">
    <citation type="journal article" date="2016" name="Sci. Rep.">
        <title>The Dendrobium catenatum Lindl. genome sequence provides insights into polysaccharide synthase, floral development and adaptive evolution.</title>
        <authorList>
            <person name="Zhang G.Q."/>
            <person name="Xu Q."/>
            <person name="Bian C."/>
            <person name="Tsai W.C."/>
            <person name="Yeh C.M."/>
            <person name="Liu K.W."/>
            <person name="Yoshida K."/>
            <person name="Zhang L.S."/>
            <person name="Chang S.B."/>
            <person name="Chen F."/>
            <person name="Shi Y."/>
            <person name="Su Y.Y."/>
            <person name="Zhang Y.Q."/>
            <person name="Chen L.J."/>
            <person name="Yin Y."/>
            <person name="Lin M."/>
            <person name="Huang H."/>
            <person name="Deng H."/>
            <person name="Wang Z.W."/>
            <person name="Zhu S.L."/>
            <person name="Zhao X."/>
            <person name="Deng C."/>
            <person name="Niu S.C."/>
            <person name="Huang J."/>
            <person name="Wang M."/>
            <person name="Liu G.H."/>
            <person name="Yang H.J."/>
            <person name="Xiao X.J."/>
            <person name="Hsiao Y.Y."/>
            <person name="Wu W.L."/>
            <person name="Chen Y.Y."/>
            <person name="Mitsuda N."/>
            <person name="Ohme-Takagi M."/>
            <person name="Luo Y.B."/>
            <person name="Van de Peer Y."/>
            <person name="Liu Z.J."/>
        </authorList>
    </citation>
    <scope>NUCLEOTIDE SEQUENCE [LARGE SCALE GENOMIC DNA]</scope>
    <source>
        <tissue evidence="2">The whole plant</tissue>
    </source>
</reference>
<proteinExistence type="inferred from homology"/>
<dbReference type="InterPro" id="IPR029058">
    <property type="entry name" value="AB_hydrolase_fold"/>
</dbReference>
<dbReference type="EMBL" id="KZ501977">
    <property type="protein sequence ID" value="PKU85686.1"/>
    <property type="molecule type" value="Genomic_DNA"/>
</dbReference>
<evidence type="ECO:0000313" key="3">
    <source>
        <dbReference type="Proteomes" id="UP000233837"/>
    </source>
</evidence>
<accession>A0A2I0XCR0</accession>
<dbReference type="Proteomes" id="UP000233837">
    <property type="component" value="Unassembled WGS sequence"/>
</dbReference>
<keyword evidence="3" id="KW-1185">Reference proteome</keyword>
<dbReference type="InterPro" id="IPR001563">
    <property type="entry name" value="Peptidase_S10"/>
</dbReference>
<name>A0A2I0XCR0_9ASPA</name>
<evidence type="ECO:0000256" key="1">
    <source>
        <dbReference type="ARBA" id="ARBA00009431"/>
    </source>
</evidence>